<evidence type="ECO:0000256" key="1">
    <source>
        <dbReference type="SAM" id="MobiDB-lite"/>
    </source>
</evidence>
<evidence type="ECO:0000313" key="4">
    <source>
        <dbReference type="Proteomes" id="UP000078486"/>
    </source>
</evidence>
<sequence>MRIAVCVFTRLVLAAAPFLAAAVARAQSYAPEVNYHDPVQRVFVVELARVLAWRENLAGAGIAEVRYEVRCDESGACVWMLRWLDAQGALWREIPLFYAAPTLADGAGFYRETVAQLLAHRWTGFDADADAAARAPNAAQTLDEAFWDGLGQMGISRMATVRAVIADESAVTDLRDTAAAARMAGQLLACAVPGQASMLTLDSTLAARGAAWLALAEHAADAAPAAGKPFAASWRRWAVVLWLARRQAQAMKMWHLAGSPPDAFATTAEAQARGWWQFVLTPRQPDKIHIADSRRLAPKPRKNPNLHPYLNEPPKSPTPQQFAAAVAAANADAIAAADERERLRLALKPREPGEFYLEAARHDAPAWSAALLAAGAVAEGSARNMVACLPLVSHFELQSEHDYAPLVAEARSRPHEPVIARWMQAARRDWLRTLDDRIENSNTTENAVLPSPAAGDSVLADAVAAARVESERDTAVYPDGALAGFPSLANLIGLAYREGAGPLAPAASVTTRDLLNFGWENTGVQLAARHDFLANCYPSPQLAANFKAAVAAALPQLAVFFQQNNWDASLPAIDHLDRLQRIEAAGAPMFFAPGPVFGVALPAGAAYSPPRCGYMAMRGWLLRGQSAWALLGLAASSTDALALSRLVRRSHDEGGPLNDHRLLAVLSNPGNAANFRRLPDLDALRALLASRLAPGALPPTTRIHAWQTLPPLERAQSAERAFWETPGDDYLLFTLKSYLEANAPGAVARFHDQAIDLMERPQNGMAAGVYRLLPAMLDLDEDGMTAVLVRENALGFSCYHPRLYPALALGRLDELEEMQTSIARADPQNVFWGKMMPGLLSTWRALGTPQGLAALRAFAAENPFSIEYLWVFSRAARLTTGERIILFGGGEAGGATGARACVVARLRGDRDSFDAAWKTVFPGGTENVAYNMEHILLWRLRHELFADRPLTDAGAPGLRPADWKSIPEQVAETITERLRPDKTGPMN</sequence>
<keyword evidence="2" id="KW-0732">Signal</keyword>
<dbReference type="AlphaFoldDB" id="A0A178IJ85"/>
<evidence type="ECO:0000256" key="2">
    <source>
        <dbReference type="SAM" id="SignalP"/>
    </source>
</evidence>
<protein>
    <submittedName>
        <fullName evidence="3">Uncharacterized protein</fullName>
    </submittedName>
</protein>
<accession>A0A178IJ85</accession>
<dbReference type="RefSeq" id="WP_068770412.1">
    <property type="nucleotide sequence ID" value="NZ_CP109796.1"/>
</dbReference>
<dbReference type="Proteomes" id="UP000078486">
    <property type="component" value="Unassembled WGS sequence"/>
</dbReference>
<comment type="caution">
    <text evidence="3">The sequence shown here is derived from an EMBL/GenBank/DDBJ whole genome shotgun (WGS) entry which is preliminary data.</text>
</comment>
<evidence type="ECO:0000313" key="3">
    <source>
        <dbReference type="EMBL" id="OAM89953.1"/>
    </source>
</evidence>
<proteinExistence type="predicted"/>
<feature type="signal peptide" evidence="2">
    <location>
        <begin position="1"/>
        <end position="26"/>
    </location>
</feature>
<keyword evidence="4" id="KW-1185">Reference proteome</keyword>
<dbReference type="EMBL" id="LRRQ01000076">
    <property type="protein sequence ID" value="OAM89953.1"/>
    <property type="molecule type" value="Genomic_DNA"/>
</dbReference>
<dbReference type="OrthoDB" id="9834098at2"/>
<name>A0A178IJ85_9BACT</name>
<feature type="region of interest" description="Disordered" evidence="1">
    <location>
        <begin position="290"/>
        <end position="320"/>
    </location>
</feature>
<organism evidence="3 4">
    <name type="scientific">Termitidicoccus mucosus</name>
    <dbReference type="NCBI Taxonomy" id="1184151"/>
    <lineage>
        <taxon>Bacteria</taxon>
        <taxon>Pseudomonadati</taxon>
        <taxon>Verrucomicrobiota</taxon>
        <taxon>Opitutia</taxon>
        <taxon>Opitutales</taxon>
        <taxon>Opitutaceae</taxon>
        <taxon>Termitidicoccus</taxon>
    </lineage>
</organism>
<gene>
    <name evidence="3" type="ORF">AW736_11650</name>
</gene>
<feature type="chain" id="PRO_5008088976" evidence="2">
    <location>
        <begin position="27"/>
        <end position="987"/>
    </location>
</feature>
<reference evidence="3 4" key="1">
    <citation type="submission" date="2016-01" db="EMBL/GenBank/DDBJ databases">
        <title>High potential of lignocellulose degradation of a new Verrucomicrobia species.</title>
        <authorList>
            <person name="Wang Y."/>
            <person name="Shi Y."/>
            <person name="Qiu Z."/>
            <person name="Liu S."/>
            <person name="Yang H."/>
        </authorList>
    </citation>
    <scope>NUCLEOTIDE SEQUENCE [LARGE SCALE GENOMIC DNA]</scope>
    <source>
        <strain evidence="3 4">TSB47</strain>
    </source>
</reference>